<dbReference type="AlphaFoldDB" id="A0A6L2L590"/>
<organism evidence="2">
    <name type="scientific">Tanacetum cinerariifolium</name>
    <name type="common">Dalmatian daisy</name>
    <name type="synonym">Chrysanthemum cinerariifolium</name>
    <dbReference type="NCBI Taxonomy" id="118510"/>
    <lineage>
        <taxon>Eukaryota</taxon>
        <taxon>Viridiplantae</taxon>
        <taxon>Streptophyta</taxon>
        <taxon>Embryophyta</taxon>
        <taxon>Tracheophyta</taxon>
        <taxon>Spermatophyta</taxon>
        <taxon>Magnoliopsida</taxon>
        <taxon>eudicotyledons</taxon>
        <taxon>Gunneridae</taxon>
        <taxon>Pentapetalae</taxon>
        <taxon>asterids</taxon>
        <taxon>campanulids</taxon>
        <taxon>Asterales</taxon>
        <taxon>Asteraceae</taxon>
        <taxon>Asteroideae</taxon>
        <taxon>Anthemideae</taxon>
        <taxon>Anthemidinae</taxon>
        <taxon>Tanacetum</taxon>
    </lineage>
</organism>
<comment type="caution">
    <text evidence="2">The sequence shown here is derived from an EMBL/GenBank/DDBJ whole genome shotgun (WGS) entry which is preliminary data.</text>
</comment>
<keyword evidence="2" id="KW-0436">Ligase</keyword>
<gene>
    <name evidence="2" type="ORF">Tci_028979</name>
</gene>
<protein>
    <submittedName>
        <fullName evidence="2">Aminoacyl-tRNA synthetase, class 1a, anticodon-binding</fullName>
    </submittedName>
</protein>
<keyword evidence="2" id="KW-0030">Aminoacyl-tRNA synthetase</keyword>
<feature type="compositionally biased region" description="Basic and acidic residues" evidence="1">
    <location>
        <begin position="200"/>
        <end position="218"/>
    </location>
</feature>
<proteinExistence type="predicted"/>
<feature type="region of interest" description="Disordered" evidence="1">
    <location>
        <begin position="415"/>
        <end position="450"/>
    </location>
</feature>
<evidence type="ECO:0000313" key="2">
    <source>
        <dbReference type="EMBL" id="GEU57001.1"/>
    </source>
</evidence>
<sequence>MLMVMLRTLPHESLSCVRTLLPDLRKEKMEKVFVSDLSFQPRMAKEEEDREEEDREEEDLHFFHFKPCCYESLIFSLYIDLKALHTLARTSLGGDSSDTPAGHDAADVPIDTSMPFRSPSTTRRRLRKPFSSSPSAHVLENVPAGAGISAAATTIPAGRFMDAAVHSAAAPSSSIPTAADKGKAPIVDDSIPADLLSEQEREAEFARQQEELAHKAQAERVASPTEPGPGLSDQRKRELDVAQLIYTEADWVELLAKIANNSALSKQLLGDDVTEDNMTERLGMLFMRKRRELAEQSRVKPMTKTQQRDYMRDFVKNNSASVYNQGWTMKKVKALSIAQLQLEFAYIQQHLERSNLQNFRHSTFRPKPTPDAPTAKRANQGAPQVPAASTQVPAAPSFAADVSISAVTTPVVPAAESRSAETPTASAHVPVEHSVAASTPSSSHRRRKHIAKKRVTPIVDIADAALIKFDRDSGSDDDPLPYAPYAGWKMVPSPLGSVHAYTDMAGYTKHFTSLRELLHMVENIDLQKLLCDVDNVYQREDPDTFGLLLWGDLHVLFQSLDDEDAHDFWRNQDSWRIRSWRLYPRAQVYILEIVDGRVIYMFVDVSYPLTVATLERMLKHGLEVPKLLVAGDLTMAE</sequence>
<evidence type="ECO:0000256" key="1">
    <source>
        <dbReference type="SAM" id="MobiDB-lite"/>
    </source>
</evidence>
<reference evidence="2" key="1">
    <citation type="journal article" date="2019" name="Sci. Rep.">
        <title>Draft genome of Tanacetum cinerariifolium, the natural source of mosquito coil.</title>
        <authorList>
            <person name="Yamashiro T."/>
            <person name="Shiraishi A."/>
            <person name="Satake H."/>
            <person name="Nakayama K."/>
        </authorList>
    </citation>
    <scope>NUCLEOTIDE SEQUENCE</scope>
</reference>
<feature type="region of interest" description="Disordered" evidence="1">
    <location>
        <begin position="92"/>
        <end position="137"/>
    </location>
</feature>
<name>A0A6L2L590_TANCI</name>
<dbReference type="EMBL" id="BKCJ010003759">
    <property type="protein sequence ID" value="GEU57001.1"/>
    <property type="molecule type" value="Genomic_DNA"/>
</dbReference>
<feature type="region of interest" description="Disordered" evidence="1">
    <location>
        <begin position="200"/>
        <end position="235"/>
    </location>
</feature>
<accession>A0A6L2L590</accession>
<dbReference type="GO" id="GO:0004812">
    <property type="term" value="F:aminoacyl-tRNA ligase activity"/>
    <property type="evidence" value="ECO:0007669"/>
    <property type="project" value="UniProtKB-KW"/>
</dbReference>
<feature type="region of interest" description="Disordered" evidence="1">
    <location>
        <begin position="357"/>
        <end position="392"/>
    </location>
</feature>